<comment type="caution">
    <text evidence="3">The sequence shown here is derived from an EMBL/GenBank/DDBJ whole genome shotgun (WGS) entry which is preliminary data.</text>
</comment>
<evidence type="ECO:0000256" key="1">
    <source>
        <dbReference type="ARBA" id="ARBA00009673"/>
    </source>
</evidence>
<dbReference type="EMBL" id="LOJF01000001">
    <property type="protein sequence ID" value="KUH59231.1"/>
    <property type="molecule type" value="Genomic_DNA"/>
</dbReference>
<dbReference type="FunFam" id="3.50.80.10:FF:000001">
    <property type="entry name" value="D-aminoacyl-tRNA deacylase"/>
    <property type="match status" value="1"/>
</dbReference>
<dbReference type="GO" id="GO:0106026">
    <property type="term" value="F:Gly-tRNA(Ala) deacylase activity"/>
    <property type="evidence" value="ECO:0007669"/>
    <property type="project" value="UniProtKB-UniRule"/>
</dbReference>
<reference evidence="3 4" key="1">
    <citation type="submission" date="2015-12" db="EMBL/GenBank/DDBJ databases">
        <title>Draft Genome Sequence of Olsenella scatoligenes SK9K4T; a Producer of 3-Methylindole- (skatole) and 4-Methylphenol- (p-cresol) Isolated from Pig Feces.</title>
        <authorList>
            <person name="Li X."/>
            <person name="Borg B."/>
            <person name="Canibe N."/>
        </authorList>
    </citation>
    <scope>NUCLEOTIDE SEQUENCE [LARGE SCALE GENOMIC DNA]</scope>
    <source>
        <strain evidence="3 4">SK9K4</strain>
    </source>
</reference>
<keyword evidence="4" id="KW-1185">Reference proteome</keyword>
<feature type="short sequence motif" description="Gly-cisPro motif, important for rejection of L-amino acids" evidence="2">
    <location>
        <begin position="139"/>
        <end position="140"/>
    </location>
</feature>
<dbReference type="EC" id="3.1.1.96" evidence="2"/>
<comment type="catalytic activity">
    <reaction evidence="2">
        <text>glycyl-tRNA(Ala) + H2O = tRNA(Ala) + glycine + H(+)</text>
        <dbReference type="Rhea" id="RHEA:53744"/>
        <dbReference type="Rhea" id="RHEA-COMP:9657"/>
        <dbReference type="Rhea" id="RHEA-COMP:13640"/>
        <dbReference type="ChEBI" id="CHEBI:15377"/>
        <dbReference type="ChEBI" id="CHEBI:15378"/>
        <dbReference type="ChEBI" id="CHEBI:57305"/>
        <dbReference type="ChEBI" id="CHEBI:78442"/>
        <dbReference type="ChEBI" id="CHEBI:78522"/>
    </reaction>
</comment>
<dbReference type="GO" id="GO:0043908">
    <property type="term" value="F:Ser(Gly)-tRNA(Ala) hydrolase activity"/>
    <property type="evidence" value="ECO:0007669"/>
    <property type="project" value="UniProtKB-UniRule"/>
</dbReference>
<organism evidence="3 4">
    <name type="scientific">Tractidigestivibacter scatoligenes</name>
    <name type="common">Olsenella scatoligenes</name>
    <dbReference type="NCBI Taxonomy" id="1299998"/>
    <lineage>
        <taxon>Bacteria</taxon>
        <taxon>Bacillati</taxon>
        <taxon>Actinomycetota</taxon>
        <taxon>Coriobacteriia</taxon>
        <taxon>Coriobacteriales</taxon>
        <taxon>Atopobiaceae</taxon>
        <taxon>Tractidigestivibacter</taxon>
    </lineage>
</organism>
<dbReference type="OrthoDB" id="9801395at2"/>
<evidence type="ECO:0000256" key="2">
    <source>
        <dbReference type="HAMAP-Rule" id="MF_00518"/>
    </source>
</evidence>
<sequence length="152" mass="16523">MRALIQRVERASVEVEGHEVGSCGAGYLVLLGVGPTDTEDTARRMWEKVRKLRICADENGRTNLSLVDVGGSLLVVSQFTLYADARHGNRPSFSGAAPAELADHLYEFFCEQAEKDLGPSRVGRGVFGAHMRVSLVNDGPFTVMLDSEELGL</sequence>
<dbReference type="Gene3D" id="3.50.80.10">
    <property type="entry name" value="D-tyrosyl-tRNA(Tyr) deacylase"/>
    <property type="match status" value="1"/>
</dbReference>
<comment type="catalytic activity">
    <reaction evidence="2">
        <text>a D-aminoacyl-tRNA + H2O = a tRNA + a D-alpha-amino acid + H(+)</text>
        <dbReference type="Rhea" id="RHEA:13953"/>
        <dbReference type="Rhea" id="RHEA-COMP:10123"/>
        <dbReference type="Rhea" id="RHEA-COMP:10124"/>
        <dbReference type="ChEBI" id="CHEBI:15377"/>
        <dbReference type="ChEBI" id="CHEBI:15378"/>
        <dbReference type="ChEBI" id="CHEBI:59871"/>
        <dbReference type="ChEBI" id="CHEBI:78442"/>
        <dbReference type="ChEBI" id="CHEBI:79333"/>
        <dbReference type="EC" id="3.1.1.96"/>
    </reaction>
</comment>
<evidence type="ECO:0000313" key="4">
    <source>
        <dbReference type="Proteomes" id="UP000054078"/>
    </source>
</evidence>
<dbReference type="HAMAP" id="MF_00518">
    <property type="entry name" value="Deacylase_Dtd"/>
    <property type="match status" value="1"/>
</dbReference>
<accession>A0A117J4Q6</accession>
<gene>
    <name evidence="2" type="primary">dtd</name>
    <name evidence="3" type="ORF">AUL39_02555</name>
</gene>
<comment type="similarity">
    <text evidence="1 2">Belongs to the DTD family.</text>
</comment>
<dbReference type="GO" id="GO:0019478">
    <property type="term" value="P:D-amino acid catabolic process"/>
    <property type="evidence" value="ECO:0007669"/>
    <property type="project" value="UniProtKB-UniRule"/>
</dbReference>
<dbReference type="EC" id="3.1.1.-" evidence="2"/>
<dbReference type="PANTHER" id="PTHR10472:SF5">
    <property type="entry name" value="D-AMINOACYL-TRNA DEACYLASE 1"/>
    <property type="match status" value="1"/>
</dbReference>
<protein>
    <recommendedName>
        <fullName evidence="2">D-aminoacyl-tRNA deacylase</fullName>
        <shortName evidence="2">DTD</shortName>
        <ecNumber evidence="2">3.1.1.96</ecNumber>
    </recommendedName>
    <alternativeName>
        <fullName evidence="2">Gly-tRNA(Ala) deacylase</fullName>
        <ecNumber evidence="2">3.1.1.-</ecNumber>
    </alternativeName>
</protein>
<dbReference type="STRING" id="1299998.AUL39_02555"/>
<comment type="function">
    <text evidence="2">An aminoacyl-tRNA editing enzyme that deacylates mischarged D-aminoacyl-tRNAs. Also deacylates mischarged glycyl-tRNA(Ala), protecting cells against glycine mischarging by AlaRS. Acts via tRNA-based rather than protein-based catalysis; rejects L-amino acids rather than detecting D-amino acids in the active site. By recycling D-aminoacyl-tRNA to D-amino acids and free tRNA molecules, this enzyme counteracts the toxicity associated with the formation of D-aminoacyl-tRNA entities in vivo and helps enforce protein L-homochirality.</text>
</comment>
<dbReference type="GO" id="GO:0000049">
    <property type="term" value="F:tRNA binding"/>
    <property type="evidence" value="ECO:0007669"/>
    <property type="project" value="UniProtKB-UniRule"/>
</dbReference>
<dbReference type="NCBIfam" id="TIGR00256">
    <property type="entry name" value="D-aminoacyl-tRNA deacylase"/>
    <property type="match status" value="1"/>
</dbReference>
<dbReference type="AlphaFoldDB" id="A0A117J4Q6"/>
<comment type="subcellular location">
    <subcellularLocation>
        <location evidence="2">Cytoplasm</location>
    </subcellularLocation>
</comment>
<dbReference type="Pfam" id="PF02580">
    <property type="entry name" value="Tyr_Deacylase"/>
    <property type="match status" value="1"/>
</dbReference>
<dbReference type="GO" id="GO:0005737">
    <property type="term" value="C:cytoplasm"/>
    <property type="evidence" value="ECO:0007669"/>
    <property type="project" value="UniProtKB-SubCell"/>
</dbReference>
<evidence type="ECO:0000313" key="3">
    <source>
        <dbReference type="EMBL" id="KUH59231.1"/>
    </source>
</evidence>
<keyword evidence="2" id="KW-0378">Hydrolase</keyword>
<keyword evidence="2" id="KW-0694">RNA-binding</keyword>
<name>A0A117J4Q6_TRASO</name>
<comment type="domain">
    <text evidence="2">A Gly-cisPro motif from one monomer fits into the active site of the other monomer to allow specific chiral rejection of L-amino acids.</text>
</comment>
<dbReference type="SUPFAM" id="SSF69500">
    <property type="entry name" value="DTD-like"/>
    <property type="match status" value="1"/>
</dbReference>
<dbReference type="GO" id="GO:0051500">
    <property type="term" value="F:D-tyrosyl-tRNA(Tyr) deacylase activity"/>
    <property type="evidence" value="ECO:0007669"/>
    <property type="project" value="TreeGrafter"/>
</dbReference>
<dbReference type="PANTHER" id="PTHR10472">
    <property type="entry name" value="D-TYROSYL-TRNA TYR DEACYLASE"/>
    <property type="match status" value="1"/>
</dbReference>
<dbReference type="Proteomes" id="UP000054078">
    <property type="component" value="Unassembled WGS sequence"/>
</dbReference>
<dbReference type="InterPro" id="IPR003732">
    <property type="entry name" value="Daa-tRNA_deacyls_DTD"/>
</dbReference>
<keyword evidence="2" id="KW-0963">Cytoplasm</keyword>
<dbReference type="RefSeq" id="WP_059053298.1">
    <property type="nucleotide sequence ID" value="NZ_LOJF01000001.1"/>
</dbReference>
<keyword evidence="2" id="KW-0820">tRNA-binding</keyword>
<comment type="subunit">
    <text evidence="2">Homodimer.</text>
</comment>
<dbReference type="InterPro" id="IPR023509">
    <property type="entry name" value="DTD-like_sf"/>
</dbReference>
<proteinExistence type="inferred from homology"/>